<dbReference type="Pfam" id="PF02397">
    <property type="entry name" value="Bac_transf"/>
    <property type="match status" value="1"/>
</dbReference>
<comment type="similarity">
    <text evidence="1">Belongs to the bacterial sugar transferase family.</text>
</comment>
<dbReference type="InterPro" id="IPR003362">
    <property type="entry name" value="Bact_transf"/>
</dbReference>
<keyword evidence="2" id="KW-1133">Transmembrane helix</keyword>
<name>A0AA48H373_9BACT</name>
<evidence type="ECO:0000313" key="5">
    <source>
        <dbReference type="Proteomes" id="UP001238179"/>
    </source>
</evidence>
<evidence type="ECO:0000256" key="2">
    <source>
        <dbReference type="SAM" id="Phobius"/>
    </source>
</evidence>
<reference evidence="5" key="1">
    <citation type="journal article" date="2023" name="Int. J. Syst. Evol. Microbiol.">
        <title>Mesoterricola silvestris gen. nov., sp. nov., Mesoterricola sediminis sp. nov., Geothrix oryzae sp. nov., Geothrix edaphica sp. nov., Geothrix rubra sp. nov., and Geothrix limicola sp. nov., six novel members of Acidobacteriota isolated from soils.</title>
        <authorList>
            <person name="Itoh H."/>
            <person name="Sugisawa Y."/>
            <person name="Mise K."/>
            <person name="Xu Z."/>
            <person name="Kuniyasu M."/>
            <person name="Ushijima N."/>
            <person name="Kawano K."/>
            <person name="Kobayashi E."/>
            <person name="Shiratori Y."/>
            <person name="Masuda Y."/>
            <person name="Senoo K."/>
        </authorList>
    </citation>
    <scope>NUCLEOTIDE SEQUENCE [LARGE SCALE GENOMIC DNA]</scope>
    <source>
        <strain evidence="5">W79</strain>
    </source>
</reference>
<dbReference type="PANTHER" id="PTHR30576">
    <property type="entry name" value="COLANIC BIOSYNTHESIS UDP-GLUCOSE LIPID CARRIER TRANSFERASE"/>
    <property type="match status" value="1"/>
</dbReference>
<proteinExistence type="inferred from homology"/>
<protein>
    <submittedName>
        <fullName evidence="4">Sugar transferase</fullName>
    </submittedName>
</protein>
<sequence>MTPPEEQKSALTLEFPRMGVPPRDVDSDEARIGEGLDLIYGIDWVATLFLFFVTLPILLVSMVYVMIVDRGNPIFSQIRIGRNGKPYRIFKIRSMHHDHHGHARFCAHEDDRILPGGRFLRQTRIDELPQFWNVLAGHMALVGPRPEQPTFVECFLKEIPHYEERFQVKPGITGLAQVTQGYVDSLDGTRIKLSFDLKFIENRSLGMWFFIVFQTVKVVLFGQGAR</sequence>
<feature type="domain" description="Bacterial sugar transferase" evidence="3">
    <location>
        <begin position="42"/>
        <end position="220"/>
    </location>
</feature>
<accession>A0AA48H373</accession>
<dbReference type="EMBL" id="AP027080">
    <property type="protein sequence ID" value="BDU71088.1"/>
    <property type="molecule type" value="Genomic_DNA"/>
</dbReference>
<dbReference type="KEGG" id="msil:METEAL_02620"/>
<dbReference type="Proteomes" id="UP001238179">
    <property type="component" value="Chromosome"/>
</dbReference>
<evidence type="ECO:0000313" key="4">
    <source>
        <dbReference type="EMBL" id="BDU71088.1"/>
    </source>
</evidence>
<gene>
    <name evidence="4" type="ORF">METEAL_02620</name>
</gene>
<dbReference type="PANTHER" id="PTHR30576:SF0">
    <property type="entry name" value="UNDECAPRENYL-PHOSPHATE N-ACETYLGALACTOSAMINYL 1-PHOSPHATE TRANSFERASE-RELATED"/>
    <property type="match status" value="1"/>
</dbReference>
<keyword evidence="4" id="KW-0808">Transferase</keyword>
<organism evidence="4 5">
    <name type="scientific">Mesoterricola silvestris</name>
    <dbReference type="NCBI Taxonomy" id="2927979"/>
    <lineage>
        <taxon>Bacteria</taxon>
        <taxon>Pseudomonadati</taxon>
        <taxon>Acidobacteriota</taxon>
        <taxon>Holophagae</taxon>
        <taxon>Holophagales</taxon>
        <taxon>Holophagaceae</taxon>
        <taxon>Mesoterricola</taxon>
    </lineage>
</organism>
<keyword evidence="2" id="KW-0472">Membrane</keyword>
<evidence type="ECO:0000259" key="3">
    <source>
        <dbReference type="Pfam" id="PF02397"/>
    </source>
</evidence>
<dbReference type="AlphaFoldDB" id="A0AA48H373"/>
<keyword evidence="2" id="KW-0812">Transmembrane</keyword>
<dbReference type="GO" id="GO:0016780">
    <property type="term" value="F:phosphotransferase activity, for other substituted phosphate groups"/>
    <property type="evidence" value="ECO:0007669"/>
    <property type="project" value="TreeGrafter"/>
</dbReference>
<feature type="transmembrane region" description="Helical" evidence="2">
    <location>
        <begin position="44"/>
        <end position="67"/>
    </location>
</feature>
<evidence type="ECO:0000256" key="1">
    <source>
        <dbReference type="ARBA" id="ARBA00006464"/>
    </source>
</evidence>
<keyword evidence="5" id="KW-1185">Reference proteome</keyword>